<keyword evidence="1" id="KW-0677">Repeat</keyword>
<dbReference type="PANTHER" id="PTHR10039:SF5">
    <property type="entry name" value="NACHT DOMAIN-CONTAINING PROTEIN"/>
    <property type="match status" value="1"/>
</dbReference>
<organism evidence="4 5">
    <name type="scientific">Cercophora samala</name>
    <dbReference type="NCBI Taxonomy" id="330535"/>
    <lineage>
        <taxon>Eukaryota</taxon>
        <taxon>Fungi</taxon>
        <taxon>Dikarya</taxon>
        <taxon>Ascomycota</taxon>
        <taxon>Pezizomycotina</taxon>
        <taxon>Sordariomycetes</taxon>
        <taxon>Sordariomycetidae</taxon>
        <taxon>Sordariales</taxon>
        <taxon>Lasiosphaeriaceae</taxon>
        <taxon>Cercophora</taxon>
    </lineage>
</organism>
<dbReference type="Pfam" id="PF25053">
    <property type="entry name" value="DUF7791"/>
    <property type="match status" value="1"/>
</dbReference>
<dbReference type="InterPro" id="IPR056884">
    <property type="entry name" value="NPHP3-like_N"/>
</dbReference>
<reference evidence="4" key="1">
    <citation type="submission" date="2023-06" db="EMBL/GenBank/DDBJ databases">
        <title>Genome-scale phylogeny and comparative genomics of the fungal order Sordariales.</title>
        <authorList>
            <consortium name="Lawrence Berkeley National Laboratory"/>
            <person name="Hensen N."/>
            <person name="Bonometti L."/>
            <person name="Westerberg I."/>
            <person name="Brannstrom I.O."/>
            <person name="Guillou S."/>
            <person name="Cros-Aarteil S."/>
            <person name="Calhoun S."/>
            <person name="Haridas S."/>
            <person name="Kuo A."/>
            <person name="Mondo S."/>
            <person name="Pangilinan J."/>
            <person name="Riley R."/>
            <person name="Labutti K."/>
            <person name="Andreopoulos B."/>
            <person name="Lipzen A."/>
            <person name="Chen C."/>
            <person name="Yanf M."/>
            <person name="Daum C."/>
            <person name="Ng V."/>
            <person name="Clum A."/>
            <person name="Steindorff A."/>
            <person name="Ohm R."/>
            <person name="Martin F."/>
            <person name="Silar P."/>
            <person name="Natvig D."/>
            <person name="Lalanne C."/>
            <person name="Gautier V."/>
            <person name="Ament-Velasquez S.L."/>
            <person name="Kruys A."/>
            <person name="Hutchinson M.I."/>
            <person name="Powell A.J."/>
            <person name="Barry K."/>
            <person name="Miller A.N."/>
            <person name="Grigoriev I.V."/>
            <person name="Debuchy R."/>
            <person name="Gladieux P."/>
            <person name="Thoren M.H."/>
            <person name="Johannesson H."/>
        </authorList>
    </citation>
    <scope>NUCLEOTIDE SEQUENCE</scope>
    <source>
        <strain evidence="4">CBS 307.81</strain>
    </source>
</reference>
<evidence type="ECO:0000259" key="2">
    <source>
        <dbReference type="Pfam" id="PF24883"/>
    </source>
</evidence>
<evidence type="ECO:0000313" key="4">
    <source>
        <dbReference type="EMBL" id="KAK0669067.1"/>
    </source>
</evidence>
<dbReference type="Proteomes" id="UP001174997">
    <property type="component" value="Unassembled WGS sequence"/>
</dbReference>
<evidence type="ECO:0000313" key="5">
    <source>
        <dbReference type="Proteomes" id="UP001174997"/>
    </source>
</evidence>
<gene>
    <name evidence="4" type="ORF">QBC41DRAFT_112456</name>
</gene>
<dbReference type="Gene3D" id="3.40.50.300">
    <property type="entry name" value="P-loop containing nucleotide triphosphate hydrolases"/>
    <property type="match status" value="1"/>
</dbReference>
<feature type="domain" description="DUF7791" evidence="3">
    <location>
        <begin position="583"/>
        <end position="729"/>
    </location>
</feature>
<dbReference type="InterPro" id="IPR027417">
    <property type="entry name" value="P-loop_NTPase"/>
</dbReference>
<proteinExistence type="predicted"/>
<sequence>MIPSHYSVLYQHTTMEAVEALSLAANIIAVTEFGAKFITSAWRIWRSGKEAVEEIVALEALCQNLKDVSTRLEKDLSGTSFQVKSNKGLSDVATQASKMAQDILDSVQKIGVPLKRRKRDAVRTAFKIVWKEEELHALQQRLDSLTNNLVLNLAASVRVYAMESIDTQNTILREVRKIQMDMQQSKSLPSRKSESNNEGFGSIVIECLTQQTGPRRTYDVADSLRSGLFGAVYERQDTPTGKSTDIIVAPERKRKLYKSFLSHLYYDGMYDRAEGVTKAHASTFRWIFEEDHVSGFSEWLASMGQLYWITGKAGSGKSTLMKLVSQPQDANANNVLDPASKPRLIKYLQHWAEDKPLTVASFYFWAAGSKIQTSREGLYRTLLHQILNDHPDVIAKVFPERWEVLSLYDELSQPFTEQELRQGLLKVVQCLDFVAKVCLLVDGLDEFDGKHDELISLFNDMIGKTSVKICVASRPWTVFEDAFRTKPSLRLEVLTYEDIKGYVTSRFFEDDHFVRLQKREPQFADTLIENVVRKASGVFLWVNLVVTSLIDGMQAGDRVSDLQRRLDLLPPDLEDLYDSILNSLDESYFEHAAQYFSLVRSSPEPPSAVVFYFADELEPEDPTFTLKALSFKDITPELMATKVDALKRRLHSRCKGLIEIEVSPQHTNPTEDQYDWLTSLGPKVQYLHKSVMDYVQKPNVEERLLSSMKAPFDSHLRFAAANIAVCEMSSAHGFCVDAAMIPDLALNSGKWALLHAKDTDPEYVKHTSRLLDYFDRMVSRNATLMHLLHFDHVAVGLSDFQSFGHSFISLVIKYGVTNYIKDRVLDGQLDQVQFHAPDHCTACLLSKAEPNRLAVHKRLLKGFRTKQTVSQKSHTKALSLLLREQIPGARTLGWDPDLVQLLLERGADPNMKFSPCPRHGSSAWVTTLVWIILSVCLLGRQPQYSLRSGWLEATELMIHHGADIKRKAILDALELVGEFKRFSISGQSRKAKEIGMLEQELRQCQETGKKLNLDFLQGLDLSRDRNPIKRKSVLRMHPLFRR</sequence>
<evidence type="ECO:0008006" key="6">
    <source>
        <dbReference type="Google" id="ProtNLM"/>
    </source>
</evidence>
<comment type="caution">
    <text evidence="4">The sequence shown here is derived from an EMBL/GenBank/DDBJ whole genome shotgun (WGS) entry which is preliminary data.</text>
</comment>
<dbReference type="SUPFAM" id="SSF52540">
    <property type="entry name" value="P-loop containing nucleoside triphosphate hydrolases"/>
    <property type="match status" value="1"/>
</dbReference>
<dbReference type="InterPro" id="IPR056693">
    <property type="entry name" value="DUF7791"/>
</dbReference>
<name>A0AA39ZE39_9PEZI</name>
<dbReference type="PANTHER" id="PTHR10039">
    <property type="entry name" value="AMELOGENIN"/>
    <property type="match status" value="1"/>
</dbReference>
<feature type="domain" description="Nephrocystin 3-like N-terminal" evidence="2">
    <location>
        <begin position="283"/>
        <end position="474"/>
    </location>
</feature>
<protein>
    <recommendedName>
        <fullName evidence="6">NACHT domain-containing protein</fullName>
    </recommendedName>
</protein>
<evidence type="ECO:0000256" key="1">
    <source>
        <dbReference type="ARBA" id="ARBA00022737"/>
    </source>
</evidence>
<dbReference type="EMBL" id="JAULSY010000047">
    <property type="protein sequence ID" value="KAK0669067.1"/>
    <property type="molecule type" value="Genomic_DNA"/>
</dbReference>
<dbReference type="Pfam" id="PF24883">
    <property type="entry name" value="NPHP3_N"/>
    <property type="match status" value="1"/>
</dbReference>
<accession>A0AA39ZE39</accession>
<dbReference type="AlphaFoldDB" id="A0AA39ZE39"/>
<keyword evidence="5" id="KW-1185">Reference proteome</keyword>
<evidence type="ECO:0000259" key="3">
    <source>
        <dbReference type="Pfam" id="PF25053"/>
    </source>
</evidence>